<dbReference type="Gramene" id="Os05t0105200-01">
    <property type="protein sequence ID" value="Os05t0105200-01"/>
    <property type="gene ID" value="Os05g0105200"/>
</dbReference>
<evidence type="ECO:0000256" key="3">
    <source>
        <dbReference type="ARBA" id="ARBA00023134"/>
    </source>
</evidence>
<organism evidence="6 7">
    <name type="scientific">Oryza sativa subsp. japonica</name>
    <name type="common">Rice</name>
    <dbReference type="NCBI Taxonomy" id="39947"/>
    <lineage>
        <taxon>Eukaryota</taxon>
        <taxon>Viridiplantae</taxon>
        <taxon>Streptophyta</taxon>
        <taxon>Embryophyta</taxon>
        <taxon>Tracheophyta</taxon>
        <taxon>Spermatophyta</taxon>
        <taxon>Magnoliopsida</taxon>
        <taxon>Liliopsida</taxon>
        <taxon>Poales</taxon>
        <taxon>Poaceae</taxon>
        <taxon>BOP clade</taxon>
        <taxon>Oryzoideae</taxon>
        <taxon>Oryzeae</taxon>
        <taxon>Oryzinae</taxon>
        <taxon>Oryza</taxon>
        <taxon>Oryza sativa</taxon>
    </lineage>
</organism>
<feature type="region of interest" description="Disordered" evidence="5">
    <location>
        <begin position="83"/>
        <end position="116"/>
    </location>
</feature>
<dbReference type="GO" id="GO:0012505">
    <property type="term" value="C:endomembrane system"/>
    <property type="evidence" value="ECO:0007669"/>
    <property type="project" value="UniProtKB-SubCell"/>
</dbReference>
<dbReference type="SUPFAM" id="SSF52540">
    <property type="entry name" value="P-loop containing nucleoside triphosphate hydrolases"/>
    <property type="match status" value="1"/>
</dbReference>
<evidence type="ECO:0000256" key="4">
    <source>
        <dbReference type="ARBA" id="ARBA00037868"/>
    </source>
</evidence>
<dbReference type="SMART" id="SM00175">
    <property type="entry name" value="RAB"/>
    <property type="match status" value="1"/>
</dbReference>
<dbReference type="InterPro" id="IPR027417">
    <property type="entry name" value="P-loop_NTPase"/>
</dbReference>
<dbReference type="SMR" id="A0A0N7KK04"/>
<evidence type="ECO:0000313" key="7">
    <source>
        <dbReference type="Proteomes" id="UP000000763"/>
    </source>
</evidence>
<dbReference type="InterPro" id="IPR050227">
    <property type="entry name" value="Rab"/>
</dbReference>
<gene>
    <name evidence="6" type="ordered locus">Os05g0105200</name>
</gene>
<evidence type="ECO:0000256" key="5">
    <source>
        <dbReference type="SAM" id="MobiDB-lite"/>
    </source>
</evidence>
<evidence type="ECO:0000256" key="2">
    <source>
        <dbReference type="ARBA" id="ARBA00022741"/>
    </source>
</evidence>
<dbReference type="GO" id="GO:0003924">
    <property type="term" value="F:GTPase activity"/>
    <property type="evidence" value="ECO:0007669"/>
    <property type="project" value="InterPro"/>
</dbReference>
<name>A0A0N7KK04_ORYSJ</name>
<dbReference type="GO" id="GO:0005525">
    <property type="term" value="F:GTP binding"/>
    <property type="evidence" value="ECO:0007669"/>
    <property type="project" value="UniProtKB-KW"/>
</dbReference>
<dbReference type="SMART" id="SM00173">
    <property type="entry name" value="RAS"/>
    <property type="match status" value="1"/>
</dbReference>
<dbReference type="OMA" id="NEWIMAR"/>
<dbReference type="KEGG" id="dosa:Os05g0105200"/>
<dbReference type="Gene3D" id="3.40.50.300">
    <property type="entry name" value="P-loop containing nucleotide triphosphate hydrolases"/>
    <property type="match status" value="1"/>
</dbReference>
<dbReference type="PANTHER" id="PTHR47977">
    <property type="entry name" value="RAS-RELATED PROTEIN RAB"/>
    <property type="match status" value="1"/>
</dbReference>
<protein>
    <submittedName>
        <fullName evidence="6">Os05g0105200 protein</fullName>
    </submittedName>
</protein>
<proteinExistence type="inferred from homology"/>
<dbReference type="Pfam" id="PF00071">
    <property type="entry name" value="Ras"/>
    <property type="match status" value="1"/>
</dbReference>
<dbReference type="AlphaFoldDB" id="A0A0N7KK04"/>
<dbReference type="Proteomes" id="UP000000763">
    <property type="component" value="Chromosome 5"/>
</dbReference>
<dbReference type="PRINTS" id="PR00449">
    <property type="entry name" value="RASTRNSFRMNG"/>
</dbReference>
<evidence type="ECO:0000313" key="6">
    <source>
        <dbReference type="EMBL" id="BAF16323.1"/>
    </source>
</evidence>
<comment type="subcellular location">
    <subcellularLocation>
        <location evidence="4">Endomembrane system</location>
        <topology evidence="4">Lipid-anchor</topology>
    </subcellularLocation>
</comment>
<feature type="non-terminal residue" evidence="6">
    <location>
        <position position="1"/>
    </location>
</feature>
<dbReference type="InterPro" id="IPR001806">
    <property type="entry name" value="Small_GTPase"/>
</dbReference>
<dbReference type="PROSITE" id="PS51419">
    <property type="entry name" value="RAB"/>
    <property type="match status" value="1"/>
</dbReference>
<dbReference type="PROSITE" id="PS51421">
    <property type="entry name" value="RAS"/>
    <property type="match status" value="1"/>
</dbReference>
<keyword evidence="3" id="KW-0342">GTP-binding</keyword>
<dbReference type="EMBL" id="AP008211">
    <property type="protein sequence ID" value="BAF16323.1"/>
    <property type="molecule type" value="Genomic_DNA"/>
</dbReference>
<reference evidence="6 7" key="1">
    <citation type="journal article" date="2005" name="Nature">
        <title>The map-based sequence of the rice genome.</title>
        <authorList>
            <consortium name="International rice genome sequencing project (IRGSP)"/>
            <person name="Matsumoto T."/>
            <person name="Wu J."/>
            <person name="Kanamori H."/>
            <person name="Katayose Y."/>
            <person name="Fujisawa M."/>
            <person name="Namiki N."/>
            <person name="Mizuno H."/>
            <person name="Yamamoto K."/>
            <person name="Antonio B.A."/>
            <person name="Baba T."/>
            <person name="Sakata K."/>
            <person name="Nagamura Y."/>
            <person name="Aoki H."/>
            <person name="Arikawa K."/>
            <person name="Arita K."/>
            <person name="Bito T."/>
            <person name="Chiden Y."/>
            <person name="Fujitsuka N."/>
            <person name="Fukunaka R."/>
            <person name="Hamada M."/>
            <person name="Harada C."/>
            <person name="Hayashi A."/>
            <person name="Hijishita S."/>
            <person name="Honda M."/>
            <person name="Hosokawa S."/>
            <person name="Ichikawa Y."/>
            <person name="Idonuma A."/>
            <person name="Iijima M."/>
            <person name="Ikeda M."/>
            <person name="Ikeno M."/>
            <person name="Ito K."/>
            <person name="Ito S."/>
            <person name="Ito T."/>
            <person name="Ito Y."/>
            <person name="Ito Y."/>
            <person name="Iwabuchi A."/>
            <person name="Kamiya K."/>
            <person name="Karasawa W."/>
            <person name="Kurita K."/>
            <person name="Katagiri S."/>
            <person name="Kikuta A."/>
            <person name="Kobayashi H."/>
            <person name="Kobayashi N."/>
            <person name="Machita K."/>
            <person name="Maehara T."/>
            <person name="Masukawa M."/>
            <person name="Mizubayashi T."/>
            <person name="Mukai Y."/>
            <person name="Nagasaki H."/>
            <person name="Nagata Y."/>
            <person name="Naito S."/>
            <person name="Nakashima M."/>
            <person name="Nakama Y."/>
            <person name="Nakamichi Y."/>
            <person name="Nakamura M."/>
            <person name="Meguro A."/>
            <person name="Negishi M."/>
            <person name="Ohta I."/>
            <person name="Ohta T."/>
            <person name="Okamoto M."/>
            <person name="Ono N."/>
            <person name="Saji S."/>
            <person name="Sakaguchi M."/>
            <person name="Sakai K."/>
            <person name="Shibata M."/>
            <person name="Shimokawa T."/>
            <person name="Song J."/>
            <person name="Takazaki Y."/>
            <person name="Terasawa K."/>
            <person name="Tsugane M."/>
            <person name="Tsuji K."/>
            <person name="Ueda S."/>
            <person name="Waki K."/>
            <person name="Yamagata H."/>
            <person name="Yamamoto M."/>
            <person name="Yamamoto S."/>
            <person name="Yamane H."/>
            <person name="Yoshiki S."/>
            <person name="Yoshihara R."/>
            <person name="Yukawa K."/>
            <person name="Zhong H."/>
            <person name="Yano M."/>
            <person name="Yuan Q."/>
            <person name="Ouyang S."/>
            <person name="Liu J."/>
            <person name="Jones K.M."/>
            <person name="Gansberger K."/>
            <person name="Moffat K."/>
            <person name="Hill J."/>
            <person name="Bera J."/>
            <person name="Fadrosh D."/>
            <person name="Jin S."/>
            <person name="Johri S."/>
            <person name="Kim M."/>
            <person name="Overton L."/>
            <person name="Reardon M."/>
            <person name="Tsitrin T."/>
            <person name="Vuong H."/>
            <person name="Weaver B."/>
            <person name="Ciecko A."/>
            <person name="Tallon L."/>
            <person name="Jackson J."/>
            <person name="Pai G."/>
            <person name="Aken S.V."/>
            <person name="Utterback T."/>
            <person name="Reidmuller S."/>
            <person name="Feldblyum T."/>
            <person name="Hsiao J."/>
            <person name="Zismann V."/>
            <person name="Iobst S."/>
            <person name="de Vazeille A.R."/>
            <person name="Buell C.R."/>
            <person name="Ying K."/>
            <person name="Li Y."/>
            <person name="Lu T."/>
            <person name="Huang Y."/>
            <person name="Zhao Q."/>
            <person name="Feng Q."/>
            <person name="Zhang L."/>
            <person name="Zhu J."/>
            <person name="Weng Q."/>
            <person name="Mu J."/>
            <person name="Lu Y."/>
            <person name="Fan D."/>
            <person name="Liu Y."/>
            <person name="Guan J."/>
            <person name="Zhang Y."/>
            <person name="Yu S."/>
            <person name="Liu X."/>
            <person name="Zhang Y."/>
            <person name="Hong G."/>
            <person name="Han B."/>
            <person name="Choisne N."/>
            <person name="Demange N."/>
            <person name="Orjeda G."/>
            <person name="Samain S."/>
            <person name="Cattolico L."/>
            <person name="Pelletier E."/>
            <person name="Couloux A."/>
            <person name="Segurens B."/>
            <person name="Wincker P."/>
            <person name="D'Hont A."/>
            <person name="Scarpelli C."/>
            <person name="Weissenbach J."/>
            <person name="Salanoubat M."/>
            <person name="Quetier F."/>
            <person name="Yu Y."/>
            <person name="Kim H.R."/>
            <person name="Rambo T."/>
            <person name="Currie J."/>
            <person name="Collura K."/>
            <person name="Luo M."/>
            <person name="Yang T."/>
            <person name="Ammiraju J.S.S."/>
            <person name="Engler F."/>
            <person name="Soderlund C."/>
            <person name="Wing R.A."/>
            <person name="Palmer L.E."/>
            <person name="de la Bastide M."/>
            <person name="Spiegel L."/>
            <person name="Nascimento L."/>
            <person name="Zutavern T."/>
            <person name="O'Shaughnessy A."/>
            <person name="Dike S."/>
            <person name="Dedhia N."/>
            <person name="Preston R."/>
            <person name="Balija V."/>
            <person name="McCombie W.R."/>
            <person name="Chow T."/>
            <person name="Chen H."/>
            <person name="Chung M."/>
            <person name="Chen C."/>
            <person name="Shaw J."/>
            <person name="Wu H."/>
            <person name="Hsiao K."/>
            <person name="Chao Y."/>
            <person name="Chu M."/>
            <person name="Cheng C."/>
            <person name="Hour A."/>
            <person name="Lee P."/>
            <person name="Lin S."/>
            <person name="Lin Y."/>
            <person name="Liou J."/>
            <person name="Liu S."/>
            <person name="Hsing Y."/>
            <person name="Raghuvanshi S."/>
            <person name="Mohanty A."/>
            <person name="Bharti A.K."/>
            <person name="Gaur A."/>
            <person name="Gupta V."/>
            <person name="Kumar D."/>
            <person name="Ravi V."/>
            <person name="Vij S."/>
            <person name="Kapur A."/>
            <person name="Khurana P."/>
            <person name="Khurana P."/>
            <person name="Khurana J.P."/>
            <person name="Tyagi A.K."/>
            <person name="Gaikwad K."/>
            <person name="Singh A."/>
            <person name="Dalal V."/>
            <person name="Srivastava S."/>
            <person name="Dixit A."/>
            <person name="Pal A.K."/>
            <person name="Ghazi I.A."/>
            <person name="Yadav M."/>
            <person name="Pandit A."/>
            <person name="Bhargava A."/>
            <person name="Sureshbabu K."/>
            <person name="Batra K."/>
            <person name="Sharma T.R."/>
            <person name="Mohapatra T."/>
            <person name="Singh N.K."/>
            <person name="Messing J."/>
            <person name="Nelson A.B."/>
            <person name="Fuks G."/>
            <person name="Kavchok S."/>
            <person name="Keizer G."/>
            <person name="Linton E."/>
            <person name="Llaca V."/>
            <person name="Song R."/>
            <person name="Tanyolac B."/>
            <person name="Young S."/>
            <person name="Ho-Il K."/>
            <person name="Hahn J.H."/>
            <person name="Sangsakoo G."/>
            <person name="Vanavichit A."/>
            <person name="de Mattos Luiz.A.T."/>
            <person name="Zimmer P.D."/>
            <person name="Malone G."/>
            <person name="Dellagostin O."/>
            <person name="de Oliveira A.C."/>
            <person name="Bevan M."/>
            <person name="Bancroft I."/>
            <person name="Minx P."/>
            <person name="Cordum H."/>
            <person name="Wilson R."/>
            <person name="Cheng Z."/>
            <person name="Jin W."/>
            <person name="Jiang J."/>
            <person name="Leong S.A."/>
            <person name="Iwama H."/>
            <person name="Gojobori T."/>
            <person name="Itoh T."/>
            <person name="Niimura Y."/>
            <person name="Fujii Y."/>
            <person name="Habara T."/>
            <person name="Sakai H."/>
            <person name="Sato Y."/>
            <person name="Wilson G."/>
            <person name="Kumar K."/>
            <person name="McCouch S."/>
            <person name="Juretic N."/>
            <person name="Hoen D."/>
            <person name="Wright S."/>
            <person name="Bruskiewich R."/>
            <person name="Bureau T."/>
            <person name="Miyao A."/>
            <person name="Hirochika H."/>
            <person name="Nishikawa T."/>
            <person name="Kadowaki K."/>
            <person name="Sugiura M."/>
            <person name="Burr B."/>
            <person name="Sasaki T."/>
        </authorList>
    </citation>
    <scope>NUCLEOTIDE SEQUENCE [LARGE SCALE GENOMIC DNA]</scope>
    <source>
        <strain evidence="7">cv. Nipponbare</strain>
    </source>
</reference>
<sequence length="116" mass="12863">TDMESFNNVKQWLSEIDRYASDSVCKLLVGNKCDLVDSKVVDTEEAKAFAESLGISFLETSAKESINVEEAFLTMSSDIKKRMATQPAVERKPTVHIHMRGQPIQQQNSSSSCCSS</sequence>
<keyword evidence="2" id="KW-0547">Nucleotide-binding</keyword>
<reference evidence="7" key="2">
    <citation type="journal article" date="2008" name="Nucleic Acids Res.">
        <title>The rice annotation project database (RAP-DB): 2008 update.</title>
        <authorList>
            <consortium name="The rice annotation project (RAP)"/>
        </authorList>
    </citation>
    <scope>GENOME REANNOTATION</scope>
    <source>
        <strain evidence="7">cv. Nipponbare</strain>
    </source>
</reference>
<evidence type="ECO:0000256" key="1">
    <source>
        <dbReference type="ARBA" id="ARBA00006270"/>
    </source>
</evidence>
<accession>A0A0N7KK04</accession>
<comment type="similarity">
    <text evidence="1">Belongs to the small GTPase superfamily. Rab family.</text>
</comment>
<dbReference type="FunFam" id="3.40.50.300:FF:001447">
    <property type="entry name" value="Ras-related protein Rab-1B"/>
    <property type="match status" value="1"/>
</dbReference>